<feature type="region of interest" description="Disordered" evidence="7">
    <location>
        <begin position="1"/>
        <end position="30"/>
    </location>
</feature>
<sequence length="500" mass="55213">MSTSVDPHRVAESHPSTLRPVPQPRPEVASRARTDRLRRFRVGLFLTDFVMVAVALASAQFFRFGAEAAQVAGSEIRYASLTLALAVGWSIALLLRGAYRPDVLGHGSKEFVITITATVQLFALVALLSYALRYQLARGYVLVALPLGILLLMLSHWLWRRRLVRLRRDGELSVRVLAVGDSLHIAQLIEATDREPGAGFRVEGICSDESPGDGQVHGRPVVGRELQAATVAIEGGYDLVAWAGSRSGPEALKRLGWALEGTRTGLVVLPGLIDIAGPRLSATPVSGLPLLYVERPTFSGPKLVAKVAMDYLLTIPMLLLLLPVWALTAVAIWVDDRGPLFYRQERIGQNGRPFRIWKFRSMRVGADSEELDLREGEHDGSGLLFKDRDDPRVTRVGRLLRRFSIDETPQLINVLRGDMSLVGPRPPLPHEVAGYENDVRRRLLVRPGATGLWQINGRSDLSWQESVRLDLYYVENWSVLGDLVILGRTVGAVVQGRGAY</sequence>
<name>A0A542XE54_9MICO</name>
<reference evidence="10 11" key="1">
    <citation type="submission" date="2019-06" db="EMBL/GenBank/DDBJ databases">
        <title>Sequencing the genomes of 1000 actinobacteria strains.</title>
        <authorList>
            <person name="Klenk H.-P."/>
        </authorList>
    </citation>
    <scope>NUCLEOTIDE SEQUENCE [LARGE SCALE GENOMIC DNA]</scope>
    <source>
        <strain evidence="10 11">DSM 24617</strain>
    </source>
</reference>
<evidence type="ECO:0000313" key="11">
    <source>
        <dbReference type="Proteomes" id="UP000318336"/>
    </source>
</evidence>
<feature type="domain" description="Bacterial sugar transferase" evidence="9">
    <location>
        <begin position="306"/>
        <end position="494"/>
    </location>
</feature>
<dbReference type="PANTHER" id="PTHR30576:SF10">
    <property type="entry name" value="SLL5057 PROTEIN"/>
    <property type="match status" value="1"/>
</dbReference>
<evidence type="ECO:0000256" key="6">
    <source>
        <dbReference type="ARBA" id="ARBA00023136"/>
    </source>
</evidence>
<keyword evidence="4 8" id="KW-0812">Transmembrane</keyword>
<evidence type="ECO:0000256" key="4">
    <source>
        <dbReference type="ARBA" id="ARBA00022692"/>
    </source>
</evidence>
<dbReference type="NCBIfam" id="TIGR03025">
    <property type="entry name" value="EPS_sugtrans"/>
    <property type="match status" value="1"/>
</dbReference>
<dbReference type="Pfam" id="PF13727">
    <property type="entry name" value="CoA_binding_3"/>
    <property type="match status" value="1"/>
</dbReference>
<feature type="transmembrane region" description="Helical" evidence="8">
    <location>
        <begin position="311"/>
        <end position="334"/>
    </location>
</feature>
<dbReference type="GO" id="GO:0016020">
    <property type="term" value="C:membrane"/>
    <property type="evidence" value="ECO:0007669"/>
    <property type="project" value="UniProtKB-SubCell"/>
</dbReference>
<dbReference type="InterPro" id="IPR003362">
    <property type="entry name" value="Bact_transf"/>
</dbReference>
<dbReference type="GO" id="GO:0016780">
    <property type="term" value="F:phosphotransferase activity, for other substituted phosphate groups"/>
    <property type="evidence" value="ECO:0007669"/>
    <property type="project" value="TreeGrafter"/>
</dbReference>
<dbReference type="InterPro" id="IPR017475">
    <property type="entry name" value="EPS_sugar_tfrase"/>
</dbReference>
<dbReference type="Pfam" id="PF02397">
    <property type="entry name" value="Bac_transf"/>
    <property type="match status" value="1"/>
</dbReference>
<evidence type="ECO:0000256" key="7">
    <source>
        <dbReference type="SAM" id="MobiDB-lite"/>
    </source>
</evidence>
<gene>
    <name evidence="10" type="ORF">FB554_2214</name>
</gene>
<comment type="caution">
    <text evidence="10">The sequence shown here is derived from an EMBL/GenBank/DDBJ whole genome shotgun (WGS) entry which is preliminary data.</text>
</comment>
<feature type="transmembrane region" description="Helical" evidence="8">
    <location>
        <begin position="76"/>
        <end position="99"/>
    </location>
</feature>
<evidence type="ECO:0000256" key="5">
    <source>
        <dbReference type="ARBA" id="ARBA00022989"/>
    </source>
</evidence>
<evidence type="ECO:0000256" key="8">
    <source>
        <dbReference type="SAM" id="Phobius"/>
    </source>
</evidence>
<protein>
    <submittedName>
        <fullName evidence="10">Exopolysaccharide biosynthesis polyprenyl glycosylphosphotransferase</fullName>
    </submittedName>
</protein>
<keyword evidence="5 8" id="KW-1133">Transmembrane helix</keyword>
<evidence type="ECO:0000259" key="9">
    <source>
        <dbReference type="Pfam" id="PF02397"/>
    </source>
</evidence>
<feature type="compositionally biased region" description="Basic and acidic residues" evidence="7">
    <location>
        <begin position="1"/>
        <end position="12"/>
    </location>
</feature>
<evidence type="ECO:0000313" key="10">
    <source>
        <dbReference type="EMBL" id="TQL34056.1"/>
    </source>
</evidence>
<accession>A0A542XE54</accession>
<dbReference type="Proteomes" id="UP000318336">
    <property type="component" value="Unassembled WGS sequence"/>
</dbReference>
<feature type="transmembrane region" description="Helical" evidence="8">
    <location>
        <begin position="111"/>
        <end position="132"/>
    </location>
</feature>
<comment type="similarity">
    <text evidence="2">Belongs to the bacterial sugar transferase family.</text>
</comment>
<proteinExistence type="inferred from homology"/>
<dbReference type="PANTHER" id="PTHR30576">
    <property type="entry name" value="COLANIC BIOSYNTHESIS UDP-GLUCOSE LIPID CARRIER TRANSFERASE"/>
    <property type="match status" value="1"/>
</dbReference>
<dbReference type="EMBL" id="VFOK01000001">
    <property type="protein sequence ID" value="TQL34056.1"/>
    <property type="molecule type" value="Genomic_DNA"/>
</dbReference>
<feature type="transmembrane region" description="Helical" evidence="8">
    <location>
        <begin position="138"/>
        <end position="159"/>
    </location>
</feature>
<keyword evidence="3 10" id="KW-0808">Transferase</keyword>
<comment type="subcellular location">
    <subcellularLocation>
        <location evidence="1">Membrane</location>
        <topology evidence="1">Multi-pass membrane protein</topology>
    </subcellularLocation>
</comment>
<evidence type="ECO:0000256" key="3">
    <source>
        <dbReference type="ARBA" id="ARBA00022679"/>
    </source>
</evidence>
<keyword evidence="6 8" id="KW-0472">Membrane</keyword>
<keyword evidence="11" id="KW-1185">Reference proteome</keyword>
<feature type="transmembrane region" description="Helical" evidence="8">
    <location>
        <begin position="42"/>
        <end position="64"/>
    </location>
</feature>
<evidence type="ECO:0000256" key="2">
    <source>
        <dbReference type="ARBA" id="ARBA00006464"/>
    </source>
</evidence>
<organism evidence="10 11">
    <name type="scientific">Barrientosiimonas humi</name>
    <dbReference type="NCBI Taxonomy" id="999931"/>
    <lineage>
        <taxon>Bacteria</taxon>
        <taxon>Bacillati</taxon>
        <taxon>Actinomycetota</taxon>
        <taxon>Actinomycetes</taxon>
        <taxon>Micrococcales</taxon>
        <taxon>Dermacoccaceae</taxon>
        <taxon>Barrientosiimonas</taxon>
    </lineage>
</organism>
<dbReference type="OrthoDB" id="9808602at2"/>
<dbReference type="AlphaFoldDB" id="A0A542XE54"/>
<evidence type="ECO:0000256" key="1">
    <source>
        <dbReference type="ARBA" id="ARBA00004141"/>
    </source>
</evidence>